<evidence type="ECO:0000256" key="1">
    <source>
        <dbReference type="ARBA" id="ARBA00005622"/>
    </source>
</evidence>
<dbReference type="STRING" id="991905.SL003B_3465"/>
<dbReference type="PANTHER" id="PTHR40841:SF2">
    <property type="entry name" value="SIDEROPHORE-DEGRADING ESTERASE (EUROFUNG)"/>
    <property type="match status" value="1"/>
</dbReference>
<reference evidence="5 6" key="1">
    <citation type="journal article" date="2011" name="J. Bacteriol.">
        <title>Complete genome sequence of Polymorphum gilvum SL003B-26A1T, a crude oil-degrading bacterium from oil-polluted saline soil.</title>
        <authorList>
            <person name="Li S.G."/>
            <person name="Tang Y.Q."/>
            <person name="Nie Y."/>
            <person name="Cai M."/>
            <person name="Wu X.L."/>
        </authorList>
    </citation>
    <scope>NUCLEOTIDE SEQUENCE [LARGE SCALE GENOMIC DNA]</scope>
    <source>
        <strain evidence="6">LMG 25793 / CGMCC 1.9160 / SL003B-26A1</strain>
    </source>
</reference>
<dbReference type="Gene3D" id="3.40.50.1820">
    <property type="entry name" value="alpha/beta hydrolase"/>
    <property type="match status" value="1"/>
</dbReference>
<keyword evidence="6" id="KW-1185">Reference proteome</keyword>
<feature type="region of interest" description="Disordered" evidence="3">
    <location>
        <begin position="133"/>
        <end position="154"/>
    </location>
</feature>
<sequence length="335" mass="36244">MMHVDLTATGWRTAAARALLYAFLSAAPFAVGSAPASAGGPDPTGPVAIDDTAEYMIASKVLGSPVRVAVWTPKGEPPVGGFPVVYSFDADFSFTLFAGLAENLAMTGRSVGKAPPVIVAVGYPDRRLDTDRRLLDMTPPSDHPAGRFDMPERPHGKPWSPLGGGDVYLDMLVQEVKPFVSARFPVDPERETLYGHSLGGLMTLHALFTRPDSFDAYVASSASLWVNNGQMLREATAFFDRAGEALAVPIPLRLTVGSQEEDLTRWERQQPGDLVRRRAWVAGNRMVGRARDLAELIAERGAGQIDLTFEVLDGEGHLSAHPVSVYRALVFAMER</sequence>
<dbReference type="SUPFAM" id="SSF53474">
    <property type="entry name" value="alpha/beta-Hydrolases"/>
    <property type="match status" value="1"/>
</dbReference>
<dbReference type="OrthoDB" id="9784036at2"/>
<organism evidence="5 6">
    <name type="scientific">Polymorphum gilvum (strain LMG 25793 / CGMCC 1.9160 / SL003B-26A1)</name>
    <dbReference type="NCBI Taxonomy" id="991905"/>
    <lineage>
        <taxon>Bacteria</taxon>
        <taxon>Pseudomonadati</taxon>
        <taxon>Pseudomonadota</taxon>
        <taxon>Alphaproteobacteria</taxon>
        <taxon>Rhodobacterales</taxon>
        <taxon>Paracoccaceae</taxon>
        <taxon>Polymorphum</taxon>
    </lineage>
</organism>
<dbReference type="KEGG" id="pgv:SL003B_3465"/>
<protein>
    <submittedName>
        <fullName evidence="5">Siderophore esterase IroE-like, putative</fullName>
    </submittedName>
</protein>
<dbReference type="InterPro" id="IPR052558">
    <property type="entry name" value="Siderophore_Hydrolase_D"/>
</dbReference>
<name>F2J052_POLGS</name>
<dbReference type="EMBL" id="CP002568">
    <property type="protein sequence ID" value="ADZ71887.1"/>
    <property type="molecule type" value="Genomic_DNA"/>
</dbReference>
<dbReference type="InterPro" id="IPR029058">
    <property type="entry name" value="AB_hydrolase_fold"/>
</dbReference>
<feature type="compositionally biased region" description="Basic and acidic residues" evidence="3">
    <location>
        <begin position="144"/>
        <end position="154"/>
    </location>
</feature>
<dbReference type="eggNOG" id="COG2819">
    <property type="taxonomic scope" value="Bacteria"/>
</dbReference>
<proteinExistence type="inferred from homology"/>
<comment type="similarity">
    <text evidence="1">Belongs to the esterase D family.</text>
</comment>
<keyword evidence="4" id="KW-0732">Signal</keyword>
<dbReference type="Pfam" id="PF00756">
    <property type="entry name" value="Esterase"/>
    <property type="match status" value="1"/>
</dbReference>
<dbReference type="RefSeq" id="WP_013654196.1">
    <property type="nucleotide sequence ID" value="NC_015259.1"/>
</dbReference>
<feature type="chain" id="PRO_5003278864" evidence="4">
    <location>
        <begin position="39"/>
        <end position="335"/>
    </location>
</feature>
<evidence type="ECO:0000313" key="6">
    <source>
        <dbReference type="Proteomes" id="UP000008130"/>
    </source>
</evidence>
<feature type="signal peptide" evidence="4">
    <location>
        <begin position="1"/>
        <end position="38"/>
    </location>
</feature>
<keyword evidence="2" id="KW-0378">Hydrolase</keyword>
<dbReference type="InterPro" id="IPR000801">
    <property type="entry name" value="Esterase-like"/>
</dbReference>
<dbReference type="AlphaFoldDB" id="F2J052"/>
<dbReference type="Proteomes" id="UP000008130">
    <property type="component" value="Chromosome"/>
</dbReference>
<dbReference type="PANTHER" id="PTHR40841">
    <property type="entry name" value="SIDEROPHORE TRIACETYLFUSARININE C ESTERASE"/>
    <property type="match status" value="1"/>
</dbReference>
<dbReference type="HOGENOM" id="CLU_039834_3_0_5"/>
<gene>
    <name evidence="5" type="ordered locus">SL003B_3465</name>
</gene>
<evidence type="ECO:0000256" key="2">
    <source>
        <dbReference type="ARBA" id="ARBA00022801"/>
    </source>
</evidence>
<accession>F2J052</accession>
<dbReference type="GO" id="GO:0016788">
    <property type="term" value="F:hydrolase activity, acting on ester bonds"/>
    <property type="evidence" value="ECO:0007669"/>
    <property type="project" value="TreeGrafter"/>
</dbReference>
<evidence type="ECO:0000256" key="4">
    <source>
        <dbReference type="SAM" id="SignalP"/>
    </source>
</evidence>
<evidence type="ECO:0000313" key="5">
    <source>
        <dbReference type="EMBL" id="ADZ71887.1"/>
    </source>
</evidence>
<evidence type="ECO:0000256" key="3">
    <source>
        <dbReference type="SAM" id="MobiDB-lite"/>
    </source>
</evidence>